<dbReference type="GO" id="GO:0000149">
    <property type="term" value="F:SNARE binding"/>
    <property type="evidence" value="ECO:0007669"/>
    <property type="project" value="TreeGrafter"/>
</dbReference>
<dbReference type="CDD" id="cd15849">
    <property type="entry name" value="SNARE_Sso1"/>
    <property type="match status" value="1"/>
</dbReference>
<evidence type="ECO:0000256" key="2">
    <source>
        <dbReference type="ARBA" id="ARBA00009063"/>
    </source>
</evidence>
<dbReference type="GO" id="GO:0048278">
    <property type="term" value="P:vesicle docking"/>
    <property type="evidence" value="ECO:0007669"/>
    <property type="project" value="TreeGrafter"/>
</dbReference>
<dbReference type="InterPro" id="IPR010989">
    <property type="entry name" value="SNARE"/>
</dbReference>
<dbReference type="GO" id="GO:0005484">
    <property type="term" value="F:SNAP receptor activity"/>
    <property type="evidence" value="ECO:0007669"/>
    <property type="project" value="TreeGrafter"/>
</dbReference>
<dbReference type="Pfam" id="PF00804">
    <property type="entry name" value="Syntaxin"/>
    <property type="match status" value="1"/>
</dbReference>
<keyword evidence="4 7" id="KW-1133">Transmembrane helix</keyword>
<comment type="caution">
    <text evidence="9">The sequence shown here is derived from an EMBL/GenBank/DDBJ whole genome shotgun (WGS) entry which is preliminary data.</text>
</comment>
<dbReference type="AlphaFoldDB" id="A0A8H5G4R9"/>
<keyword evidence="10" id="KW-1185">Reference proteome</keyword>
<dbReference type="SUPFAM" id="SSF47661">
    <property type="entry name" value="t-snare proteins"/>
    <property type="match status" value="1"/>
</dbReference>
<keyword evidence="6" id="KW-0175">Coiled coil</keyword>
<evidence type="ECO:0000256" key="4">
    <source>
        <dbReference type="ARBA" id="ARBA00022989"/>
    </source>
</evidence>
<dbReference type="GO" id="GO:0005886">
    <property type="term" value="C:plasma membrane"/>
    <property type="evidence" value="ECO:0007669"/>
    <property type="project" value="TreeGrafter"/>
</dbReference>
<dbReference type="InterPro" id="IPR045242">
    <property type="entry name" value="Syntaxin"/>
</dbReference>
<dbReference type="Proteomes" id="UP000559027">
    <property type="component" value="Unassembled WGS sequence"/>
</dbReference>
<proteinExistence type="inferred from homology"/>
<dbReference type="PANTHER" id="PTHR19957:SF307">
    <property type="entry name" value="PROTEIN SSO1-RELATED"/>
    <property type="match status" value="1"/>
</dbReference>
<dbReference type="PROSITE" id="PS50192">
    <property type="entry name" value="T_SNARE"/>
    <property type="match status" value="1"/>
</dbReference>
<name>A0A8H5G4R9_9AGAR</name>
<sequence>MSDRLAAFRARPTQAIEMTNLDYQQQSNGRAAGDNAFLTEVVSIQEGIDQFNENIRQIATLRLHSLNALDGEGQNDMAQVEELTNETRTLSLQLRDRIKKLEASPAQMDIQVRNNRMGLLRNKFLEAIQNYQRVEQEGRVKVRQRAERQVRIVNPDASPEEVNAIVEGGGQQIFAQALTSSTRYAESRNAFREVQQRQQDLKQMENTLAELAQLFIDMGTLVEQHEPIINQVQDTAIEVEGDVMKGLKHEEEAVVHARRARRMRWICFFIVLICLAAVAIVLSIVLTRH</sequence>
<evidence type="ECO:0000313" key="9">
    <source>
        <dbReference type="EMBL" id="KAF5358271.1"/>
    </source>
</evidence>
<dbReference type="EMBL" id="JAACJO010000005">
    <property type="protein sequence ID" value="KAF5358271.1"/>
    <property type="molecule type" value="Genomic_DNA"/>
</dbReference>
<evidence type="ECO:0000256" key="5">
    <source>
        <dbReference type="ARBA" id="ARBA00023136"/>
    </source>
</evidence>
<dbReference type="GO" id="GO:0006906">
    <property type="term" value="P:vesicle fusion"/>
    <property type="evidence" value="ECO:0007669"/>
    <property type="project" value="TreeGrafter"/>
</dbReference>
<dbReference type="GO" id="GO:0006886">
    <property type="term" value="P:intracellular protein transport"/>
    <property type="evidence" value="ECO:0007669"/>
    <property type="project" value="TreeGrafter"/>
</dbReference>
<comment type="similarity">
    <text evidence="2">Belongs to the syntaxin family.</text>
</comment>
<dbReference type="GO" id="GO:0012505">
    <property type="term" value="C:endomembrane system"/>
    <property type="evidence" value="ECO:0007669"/>
    <property type="project" value="TreeGrafter"/>
</dbReference>
<keyword evidence="3 7" id="KW-0812">Transmembrane</keyword>
<dbReference type="InterPro" id="IPR006011">
    <property type="entry name" value="Syntaxin_N"/>
</dbReference>
<comment type="subcellular location">
    <subcellularLocation>
        <location evidence="1">Membrane</location>
        <topology evidence="1">Single-pass type IV membrane protein</topology>
    </subcellularLocation>
</comment>
<dbReference type="Gene3D" id="1.20.58.70">
    <property type="match status" value="1"/>
</dbReference>
<dbReference type="InterPro" id="IPR000727">
    <property type="entry name" value="T_SNARE_dom"/>
</dbReference>
<gene>
    <name evidence="9" type="ORF">D9756_001641</name>
</gene>
<dbReference type="OrthoDB" id="10255013at2759"/>
<dbReference type="SMART" id="SM00397">
    <property type="entry name" value="t_SNARE"/>
    <property type="match status" value="1"/>
</dbReference>
<dbReference type="PANTHER" id="PTHR19957">
    <property type="entry name" value="SYNTAXIN"/>
    <property type="match status" value="1"/>
</dbReference>
<evidence type="ECO:0000256" key="7">
    <source>
        <dbReference type="SAM" id="Phobius"/>
    </source>
</evidence>
<dbReference type="GO" id="GO:0031201">
    <property type="term" value="C:SNARE complex"/>
    <property type="evidence" value="ECO:0007669"/>
    <property type="project" value="TreeGrafter"/>
</dbReference>
<evidence type="ECO:0000256" key="6">
    <source>
        <dbReference type="SAM" id="Coils"/>
    </source>
</evidence>
<evidence type="ECO:0000256" key="3">
    <source>
        <dbReference type="ARBA" id="ARBA00022692"/>
    </source>
</evidence>
<reference evidence="9 10" key="1">
    <citation type="journal article" date="2020" name="ISME J.">
        <title>Uncovering the hidden diversity of litter-decomposition mechanisms in mushroom-forming fungi.</title>
        <authorList>
            <person name="Floudas D."/>
            <person name="Bentzer J."/>
            <person name="Ahren D."/>
            <person name="Johansson T."/>
            <person name="Persson P."/>
            <person name="Tunlid A."/>
        </authorList>
    </citation>
    <scope>NUCLEOTIDE SEQUENCE [LARGE SCALE GENOMIC DNA]</scope>
    <source>
        <strain evidence="9 10">CBS 146.42</strain>
    </source>
</reference>
<evidence type="ECO:0000259" key="8">
    <source>
        <dbReference type="PROSITE" id="PS50192"/>
    </source>
</evidence>
<feature type="coiled-coil region" evidence="6">
    <location>
        <begin position="187"/>
        <end position="214"/>
    </location>
</feature>
<feature type="domain" description="T-SNARE coiled-coil homology" evidence="8">
    <location>
        <begin position="191"/>
        <end position="253"/>
    </location>
</feature>
<dbReference type="GO" id="GO:0006887">
    <property type="term" value="P:exocytosis"/>
    <property type="evidence" value="ECO:0007669"/>
    <property type="project" value="TreeGrafter"/>
</dbReference>
<protein>
    <recommendedName>
        <fullName evidence="8">t-SNARE coiled-coil homology domain-containing protein</fullName>
    </recommendedName>
</protein>
<feature type="transmembrane region" description="Helical" evidence="7">
    <location>
        <begin position="265"/>
        <end position="286"/>
    </location>
</feature>
<organism evidence="9 10">
    <name type="scientific">Leucocoprinus leucothites</name>
    <dbReference type="NCBI Taxonomy" id="201217"/>
    <lineage>
        <taxon>Eukaryota</taxon>
        <taxon>Fungi</taxon>
        <taxon>Dikarya</taxon>
        <taxon>Basidiomycota</taxon>
        <taxon>Agaricomycotina</taxon>
        <taxon>Agaricomycetes</taxon>
        <taxon>Agaricomycetidae</taxon>
        <taxon>Agaricales</taxon>
        <taxon>Agaricineae</taxon>
        <taxon>Agaricaceae</taxon>
        <taxon>Leucocoprinus</taxon>
    </lineage>
</organism>
<evidence type="ECO:0000313" key="10">
    <source>
        <dbReference type="Proteomes" id="UP000559027"/>
    </source>
</evidence>
<evidence type="ECO:0000256" key="1">
    <source>
        <dbReference type="ARBA" id="ARBA00004211"/>
    </source>
</evidence>
<keyword evidence="5 7" id="KW-0472">Membrane</keyword>
<accession>A0A8H5G4R9</accession>